<name>A0AAD7P992_QUISA</name>
<evidence type="ECO:0000313" key="1">
    <source>
        <dbReference type="EMBL" id="KAJ7946931.1"/>
    </source>
</evidence>
<dbReference type="KEGG" id="qsa:O6P43_031795"/>
<dbReference type="Proteomes" id="UP001163823">
    <property type="component" value="Chromosome 13"/>
</dbReference>
<evidence type="ECO:0000313" key="2">
    <source>
        <dbReference type="Proteomes" id="UP001163823"/>
    </source>
</evidence>
<gene>
    <name evidence="1" type="ORF">O6P43_031795</name>
</gene>
<sequence>MTCPMCLETLRVQAASRNRAAIIHKDSKMSQMWNRDCAMSHHEVYPNNQIHSEPRHHHKFCFSNPFSKVEFHILSYCENDLPCCSRAKDNKVTAEHHQPLLCVALAKDNSQSPPLFWTALGAPECNIDTTVYLNSRKSDKQNP</sequence>
<reference evidence="1" key="1">
    <citation type="journal article" date="2023" name="Science">
        <title>Elucidation of the pathway for biosynthesis of saponin adjuvants from the soapbark tree.</title>
        <authorList>
            <person name="Reed J."/>
            <person name="Orme A."/>
            <person name="El-Demerdash A."/>
            <person name="Owen C."/>
            <person name="Martin L.B.B."/>
            <person name="Misra R.C."/>
            <person name="Kikuchi S."/>
            <person name="Rejzek M."/>
            <person name="Martin A.C."/>
            <person name="Harkess A."/>
            <person name="Leebens-Mack J."/>
            <person name="Louveau T."/>
            <person name="Stephenson M.J."/>
            <person name="Osbourn A."/>
        </authorList>
    </citation>
    <scope>NUCLEOTIDE SEQUENCE</scope>
    <source>
        <strain evidence="1">S10</strain>
    </source>
</reference>
<protein>
    <submittedName>
        <fullName evidence="1">Uncharacterized protein</fullName>
    </submittedName>
</protein>
<dbReference type="EMBL" id="JARAOO010000013">
    <property type="protein sequence ID" value="KAJ7946931.1"/>
    <property type="molecule type" value="Genomic_DNA"/>
</dbReference>
<dbReference type="AlphaFoldDB" id="A0AAD7P992"/>
<proteinExistence type="predicted"/>
<keyword evidence="2" id="KW-1185">Reference proteome</keyword>
<comment type="caution">
    <text evidence="1">The sequence shown here is derived from an EMBL/GenBank/DDBJ whole genome shotgun (WGS) entry which is preliminary data.</text>
</comment>
<accession>A0AAD7P992</accession>
<organism evidence="1 2">
    <name type="scientific">Quillaja saponaria</name>
    <name type="common">Soap bark tree</name>
    <dbReference type="NCBI Taxonomy" id="32244"/>
    <lineage>
        <taxon>Eukaryota</taxon>
        <taxon>Viridiplantae</taxon>
        <taxon>Streptophyta</taxon>
        <taxon>Embryophyta</taxon>
        <taxon>Tracheophyta</taxon>
        <taxon>Spermatophyta</taxon>
        <taxon>Magnoliopsida</taxon>
        <taxon>eudicotyledons</taxon>
        <taxon>Gunneridae</taxon>
        <taxon>Pentapetalae</taxon>
        <taxon>rosids</taxon>
        <taxon>fabids</taxon>
        <taxon>Fabales</taxon>
        <taxon>Quillajaceae</taxon>
        <taxon>Quillaja</taxon>
    </lineage>
</organism>